<accession>A0ABW3IXP4</accession>
<gene>
    <name evidence="1" type="ORF">ACFQ2S_22420</name>
</gene>
<dbReference type="EMBL" id="JBHTJT010000051">
    <property type="protein sequence ID" value="MFD0982400.1"/>
    <property type="molecule type" value="Genomic_DNA"/>
</dbReference>
<dbReference type="SUPFAM" id="SSF103032">
    <property type="entry name" value="Hypothetical protein YwqG"/>
    <property type="match status" value="1"/>
</dbReference>
<reference evidence="2" key="1">
    <citation type="journal article" date="2019" name="Int. J. Syst. Evol. Microbiol.">
        <title>The Global Catalogue of Microorganisms (GCM) 10K type strain sequencing project: providing services to taxonomists for standard genome sequencing and annotation.</title>
        <authorList>
            <consortium name="The Broad Institute Genomics Platform"/>
            <consortium name="The Broad Institute Genome Sequencing Center for Infectious Disease"/>
            <person name="Wu L."/>
            <person name="Ma J."/>
        </authorList>
    </citation>
    <scope>NUCLEOTIDE SEQUENCE [LARGE SCALE GENOMIC DNA]</scope>
    <source>
        <strain evidence="2">CCUG 60524</strain>
    </source>
</reference>
<dbReference type="Proteomes" id="UP001597108">
    <property type="component" value="Unassembled WGS sequence"/>
</dbReference>
<comment type="caution">
    <text evidence="1">The sequence shown here is derived from an EMBL/GenBank/DDBJ whole genome shotgun (WGS) entry which is preliminary data.</text>
</comment>
<dbReference type="Pfam" id="PF09234">
    <property type="entry name" value="DUF1963"/>
    <property type="match status" value="1"/>
</dbReference>
<evidence type="ECO:0000313" key="1">
    <source>
        <dbReference type="EMBL" id="MFD0982400.1"/>
    </source>
</evidence>
<name>A0ABW3IXP4_9RHOB</name>
<sequence length="407" mass="45353">MFKWLRKAKRPEKRASIDVDQILAELEARTGSADRASELPAWALILRSPFRPWQSATSWLGGTPCAPLEFVWPLGTDGAPLHFLAQIDLGALQPEPETGSRPPGLPESGALLVFVGLHDYAVRIIDDKRMRVASRIPAPATLAPINELGYFGDAQTFKRWPVDPVPFLDRGEQRPSAFPELFADPAAWIDTWALAELDARLLLQGLQRELRFGEEFFSRKAHWPDPPTKVILQKQAFYSLLMEDAPALLAKLEPWHARAAAEPPEGSVDAAALGALLVERRALMYGMPNYPVKPLMLGSPDALWGALRTQYRDAFAATDFQAIPEGVRGFVEARITDWRGHRLFGLEPEFPNNSEDLRGQDVFISIHADALLNTESEHDYGMSVWCACDGLAEGRHYDGQFIRHCAV</sequence>
<dbReference type="InterPro" id="IPR035948">
    <property type="entry name" value="YwqG-like_sf"/>
</dbReference>
<evidence type="ECO:0000313" key="2">
    <source>
        <dbReference type="Proteomes" id="UP001597108"/>
    </source>
</evidence>
<dbReference type="Gene3D" id="2.30.320.10">
    <property type="entry name" value="YwqG-like"/>
    <property type="match status" value="1"/>
</dbReference>
<keyword evidence="2" id="KW-1185">Reference proteome</keyword>
<dbReference type="InterPro" id="IPR015315">
    <property type="entry name" value="DUF1963"/>
</dbReference>
<dbReference type="RefSeq" id="WP_386078277.1">
    <property type="nucleotide sequence ID" value="NZ_JBHTJT010000051.1"/>
</dbReference>
<organism evidence="1 2">
    <name type="scientific">Tropicimonas aquimaris</name>
    <dbReference type="NCBI Taxonomy" id="914152"/>
    <lineage>
        <taxon>Bacteria</taxon>
        <taxon>Pseudomonadati</taxon>
        <taxon>Pseudomonadota</taxon>
        <taxon>Alphaproteobacteria</taxon>
        <taxon>Rhodobacterales</taxon>
        <taxon>Roseobacteraceae</taxon>
        <taxon>Tropicimonas</taxon>
    </lineage>
</organism>
<proteinExistence type="predicted"/>
<protein>
    <submittedName>
        <fullName evidence="1">DUF1963 domain-containing protein</fullName>
    </submittedName>
</protein>